<dbReference type="InterPro" id="IPR058533">
    <property type="entry name" value="Cation_efflux_TM"/>
</dbReference>
<evidence type="ECO:0000256" key="1">
    <source>
        <dbReference type="ARBA" id="ARBA00004141"/>
    </source>
</evidence>
<proteinExistence type="predicted"/>
<dbReference type="RefSeq" id="WP_301192740.1">
    <property type="nucleotide sequence ID" value="NZ_JAPDPJ010000087.1"/>
</dbReference>
<sequence>MSDHHHHTHQNKKYEAKTLWVVLLTAVTMAVEITFGITTKSMALLADGIHMGSHVLAIGLSWLAYVIVRKVSASQKYNGDSNKILSLSGYSSGLILLIFAFFILIEAFQRFINPEVIIYKDAILVAIIGLIINIASAFLLHHDHEHSDHNIRAAYLHVIADALTSLSAIVGLIVAMVWDIAIIDPIVAVISSIVIIKWSIGLLKDSGKVLLDIDDNE</sequence>
<keyword evidence="8" id="KW-1185">Reference proteome</keyword>
<dbReference type="InterPro" id="IPR050681">
    <property type="entry name" value="CDF/SLC30A"/>
</dbReference>
<feature type="transmembrane region" description="Helical" evidence="5">
    <location>
        <begin position="20"/>
        <end position="37"/>
    </location>
</feature>
<feature type="transmembrane region" description="Helical" evidence="5">
    <location>
        <begin position="49"/>
        <end position="68"/>
    </location>
</feature>
<comment type="caution">
    <text evidence="7">The sequence shown here is derived from an EMBL/GenBank/DDBJ whole genome shotgun (WGS) entry which is preliminary data.</text>
</comment>
<dbReference type="EMBL" id="JAPDPJ010000087">
    <property type="protein sequence ID" value="MCW3789182.1"/>
    <property type="molecule type" value="Genomic_DNA"/>
</dbReference>
<keyword evidence="2 5" id="KW-0812">Transmembrane</keyword>
<dbReference type="Pfam" id="PF01545">
    <property type="entry name" value="Cation_efflux"/>
    <property type="match status" value="1"/>
</dbReference>
<dbReference type="PANTHER" id="PTHR11562:SF40">
    <property type="entry name" value="CATION EFFLUX SYSTEM PROTEIN"/>
    <property type="match status" value="1"/>
</dbReference>
<dbReference type="NCBIfam" id="TIGR01297">
    <property type="entry name" value="CDF"/>
    <property type="match status" value="1"/>
</dbReference>
<dbReference type="InterPro" id="IPR027469">
    <property type="entry name" value="Cation_efflux_TMD_sf"/>
</dbReference>
<keyword evidence="3 5" id="KW-1133">Transmembrane helix</keyword>
<dbReference type="Gene3D" id="1.20.1510.10">
    <property type="entry name" value="Cation efflux protein transmembrane domain"/>
    <property type="match status" value="1"/>
</dbReference>
<feature type="transmembrane region" description="Helical" evidence="5">
    <location>
        <begin position="117"/>
        <end position="141"/>
    </location>
</feature>
<feature type="transmembrane region" description="Helical" evidence="5">
    <location>
        <begin position="153"/>
        <end position="174"/>
    </location>
</feature>
<evidence type="ECO:0000256" key="4">
    <source>
        <dbReference type="ARBA" id="ARBA00023136"/>
    </source>
</evidence>
<accession>A0AAE3SHF3</accession>
<dbReference type="InterPro" id="IPR002524">
    <property type="entry name" value="Cation_efflux"/>
</dbReference>
<evidence type="ECO:0000259" key="6">
    <source>
        <dbReference type="Pfam" id="PF01545"/>
    </source>
</evidence>
<comment type="subcellular location">
    <subcellularLocation>
        <location evidence="1">Membrane</location>
        <topology evidence="1">Multi-pass membrane protein</topology>
    </subcellularLocation>
</comment>
<keyword evidence="4 5" id="KW-0472">Membrane</keyword>
<dbReference type="GO" id="GO:0005385">
    <property type="term" value="F:zinc ion transmembrane transporter activity"/>
    <property type="evidence" value="ECO:0007669"/>
    <property type="project" value="TreeGrafter"/>
</dbReference>
<dbReference type="GO" id="GO:0005886">
    <property type="term" value="C:plasma membrane"/>
    <property type="evidence" value="ECO:0007669"/>
    <property type="project" value="TreeGrafter"/>
</dbReference>
<gene>
    <name evidence="7" type="ORF">OM075_22145</name>
</gene>
<dbReference type="Proteomes" id="UP001209229">
    <property type="component" value="Unassembled WGS sequence"/>
</dbReference>
<evidence type="ECO:0000313" key="7">
    <source>
        <dbReference type="EMBL" id="MCW3789182.1"/>
    </source>
</evidence>
<evidence type="ECO:0000313" key="8">
    <source>
        <dbReference type="Proteomes" id="UP001209229"/>
    </source>
</evidence>
<dbReference type="AlphaFoldDB" id="A0AAE3SHF3"/>
<protein>
    <submittedName>
        <fullName evidence="7">Cation diffusion facilitator family transporter</fullName>
    </submittedName>
</protein>
<evidence type="ECO:0000256" key="3">
    <source>
        <dbReference type="ARBA" id="ARBA00022989"/>
    </source>
</evidence>
<dbReference type="SUPFAM" id="SSF161111">
    <property type="entry name" value="Cation efflux protein transmembrane domain-like"/>
    <property type="match status" value="1"/>
</dbReference>
<dbReference type="PANTHER" id="PTHR11562">
    <property type="entry name" value="CATION EFFLUX PROTEIN/ ZINC TRANSPORTER"/>
    <property type="match status" value="1"/>
</dbReference>
<name>A0AAE3SHF3_9BACT</name>
<feature type="domain" description="Cation efflux protein transmembrane" evidence="6">
    <location>
        <begin position="21"/>
        <end position="211"/>
    </location>
</feature>
<reference evidence="7" key="1">
    <citation type="submission" date="2022-10" db="EMBL/GenBank/DDBJ databases">
        <authorList>
            <person name="Yu W.X."/>
        </authorList>
    </citation>
    <scope>NUCLEOTIDE SEQUENCE</scope>
    <source>
        <strain evidence="7">AAT</strain>
    </source>
</reference>
<feature type="transmembrane region" description="Helical" evidence="5">
    <location>
        <begin position="180"/>
        <end position="200"/>
    </location>
</feature>
<evidence type="ECO:0000256" key="2">
    <source>
        <dbReference type="ARBA" id="ARBA00022692"/>
    </source>
</evidence>
<organism evidence="7 8">
    <name type="scientific">Plebeiibacterium sediminum</name>
    <dbReference type="NCBI Taxonomy" id="2992112"/>
    <lineage>
        <taxon>Bacteria</taxon>
        <taxon>Pseudomonadati</taxon>
        <taxon>Bacteroidota</taxon>
        <taxon>Bacteroidia</taxon>
        <taxon>Marinilabiliales</taxon>
        <taxon>Marinilabiliaceae</taxon>
        <taxon>Plebeiibacterium</taxon>
    </lineage>
</organism>
<evidence type="ECO:0000256" key="5">
    <source>
        <dbReference type="SAM" id="Phobius"/>
    </source>
</evidence>
<feature type="transmembrane region" description="Helical" evidence="5">
    <location>
        <begin position="84"/>
        <end position="105"/>
    </location>
</feature>